<dbReference type="RefSeq" id="WP_069377550.1">
    <property type="nucleotide sequence ID" value="NZ_CP017141.1"/>
</dbReference>
<gene>
    <name evidence="5" type="ORF">BFS30_00895</name>
</gene>
<keyword evidence="6" id="KW-1185">Reference proteome</keyword>
<feature type="domain" description="Signal transduction histidine kinase internal region" evidence="3">
    <location>
        <begin position="785"/>
        <end position="864"/>
    </location>
</feature>
<dbReference type="SUPFAM" id="SSF63829">
    <property type="entry name" value="Calcium-dependent phosphotriesterase"/>
    <property type="match status" value="1"/>
</dbReference>
<feature type="domain" description="Two component regulator three Y" evidence="4">
    <location>
        <begin position="679"/>
        <end position="730"/>
    </location>
</feature>
<organism evidence="5 6">
    <name type="scientific">Pedobacter steynii</name>
    <dbReference type="NCBI Taxonomy" id="430522"/>
    <lineage>
        <taxon>Bacteria</taxon>
        <taxon>Pseudomonadati</taxon>
        <taxon>Bacteroidota</taxon>
        <taxon>Sphingobacteriia</taxon>
        <taxon>Sphingobacteriales</taxon>
        <taxon>Sphingobacteriaceae</taxon>
        <taxon>Pedobacter</taxon>
    </lineage>
</organism>
<dbReference type="Gene3D" id="3.30.565.10">
    <property type="entry name" value="Histidine kinase-like ATPase, C-terminal domain"/>
    <property type="match status" value="1"/>
</dbReference>
<dbReference type="EMBL" id="CP017141">
    <property type="protein sequence ID" value="AOM75852.1"/>
    <property type="molecule type" value="Genomic_DNA"/>
</dbReference>
<dbReference type="Proteomes" id="UP000094313">
    <property type="component" value="Chromosome"/>
</dbReference>
<dbReference type="SUPFAM" id="SSF55874">
    <property type="entry name" value="ATPase domain of HSP90 chaperone/DNA topoisomerase II/histidine kinase"/>
    <property type="match status" value="1"/>
</dbReference>
<accession>A0A1D7QAZ3</accession>
<evidence type="ECO:0000313" key="5">
    <source>
        <dbReference type="EMBL" id="AOM75852.1"/>
    </source>
</evidence>
<dbReference type="Pfam" id="PF07494">
    <property type="entry name" value="Reg_prop"/>
    <property type="match status" value="2"/>
</dbReference>
<dbReference type="SUPFAM" id="SSF50998">
    <property type="entry name" value="Quinoprotein alcohol dehydrogenase-like"/>
    <property type="match status" value="1"/>
</dbReference>
<dbReference type="InterPro" id="IPR010559">
    <property type="entry name" value="Sig_transdc_His_kin_internal"/>
</dbReference>
<feature type="chain" id="PRO_5009098259" evidence="2">
    <location>
        <begin position="29"/>
        <end position="986"/>
    </location>
</feature>
<dbReference type="Gene3D" id="2.130.10.10">
    <property type="entry name" value="YVTN repeat-like/Quinoprotein amine dehydrogenase"/>
    <property type="match status" value="3"/>
</dbReference>
<dbReference type="InterPro" id="IPR050640">
    <property type="entry name" value="Bact_2-comp_sensor_kinase"/>
</dbReference>
<dbReference type="Pfam" id="PF07495">
    <property type="entry name" value="Y_Y_Y"/>
    <property type="match status" value="1"/>
</dbReference>
<feature type="transmembrane region" description="Helical" evidence="1">
    <location>
        <begin position="743"/>
        <end position="763"/>
    </location>
</feature>
<dbReference type="AlphaFoldDB" id="A0A1D7QAZ3"/>
<protein>
    <submittedName>
        <fullName evidence="5">Diguanylate cyclase</fullName>
    </submittedName>
</protein>
<dbReference type="Pfam" id="PF06580">
    <property type="entry name" value="His_kinase"/>
    <property type="match status" value="1"/>
</dbReference>
<dbReference type="InterPro" id="IPR011047">
    <property type="entry name" value="Quinoprotein_ADH-like_sf"/>
</dbReference>
<dbReference type="GO" id="GO:0016020">
    <property type="term" value="C:membrane"/>
    <property type="evidence" value="ECO:0007669"/>
    <property type="project" value="InterPro"/>
</dbReference>
<evidence type="ECO:0000313" key="6">
    <source>
        <dbReference type="Proteomes" id="UP000094313"/>
    </source>
</evidence>
<name>A0A1D7QAZ3_9SPHI</name>
<proteinExistence type="predicted"/>
<dbReference type="KEGG" id="psty:BFS30_00895"/>
<dbReference type="InterPro" id="IPR011123">
    <property type="entry name" value="Y_Y_Y"/>
</dbReference>
<keyword evidence="1" id="KW-0812">Transmembrane</keyword>
<dbReference type="Gene3D" id="2.60.40.10">
    <property type="entry name" value="Immunoglobulins"/>
    <property type="match status" value="1"/>
</dbReference>
<evidence type="ECO:0000259" key="3">
    <source>
        <dbReference type="Pfam" id="PF06580"/>
    </source>
</evidence>
<sequence length="986" mass="112523">MINKRKIWTIRLFSIGILSFLSSLTCFSQSTYLQHFSTKNGLPSNNCFYTLQDSKGYIWIATDAGVSRFDGKIFETFSINDGLPDNQILQLKEDKSGKIWFLALNGQLSYFYNGKVYNETNNKLLKLLKFNAVIVSFFQDSKGRIWLGTNKNVLIMYNGKSITKYISANHDKQFINTFVHEDAAGKIWAISNTSVRVMEGDTFKVKPHSSLPISYKTAVNLPDKTLAYLDPNGLNIRTGNKETLLAKLSTGLLSNDPGYFHVDQNKDLWLSNASGIYHIESDGNTKRYLDNISSSQVIRDAKGNMWFTTSNGIYMLPQKNERLYIINKANGLSSDLVKSITKDDKNRLWLGLDEAMMNIIDPQNNQISNIILGDKKKYNIIKQLAFDSAQHSIYFASDYGLGRINDIYKGNRNIDFLRETSSSMFVIKSFSISSGGRKDLALALSSGVVIIPDRTKKFEFTSLSFKEGEDFFNNRSYRVFYDQQQNLWFSNINGLSEFSRGTLSNFFEKQPLLTKRINDIQELADHTIILATDGNGLIIMKEGRIVKVITQEDGLADNICKRLFIKNNQTWVVTNNGINKISFDGENATVESFEYTNALLADDVNCLYIDEKNAYFATNNGLVYFAYNQSEHNKEAPKVYITSVVNNKNKLGINHQDHILDPSNNSITFYYSAIDFQNKSILYRYRLKADAPWTETKSRRLEFSSLEPGEYMFELSAKSNNSNWSNPAKIGFVLKAHFWQTTWFLILVFLLAGFAFYKLAVIVTRRQKNKEQEQLLLKNKILMLEQRALQAMMNPHFVFNVMNSIQHYINTKDTNSANKILTGFARLIRKNLEICTRSFISLEEELDYLELYLSLEKKRFGDKLMYQIRVSPAIDKEETMVPSMILQPYIENAIWHGIMPKEEGGKIDLLIDLQGPDHLIIKIIDDGIGIDNSLKNKKGEHLSKGMDLTKERINLLNQVEANPIQINVQQTGISGTFVSILIPLTS</sequence>
<dbReference type="InterPro" id="IPR013783">
    <property type="entry name" value="Ig-like_fold"/>
</dbReference>
<dbReference type="InterPro" id="IPR015943">
    <property type="entry name" value="WD40/YVTN_repeat-like_dom_sf"/>
</dbReference>
<keyword evidence="1" id="KW-1133">Transmembrane helix</keyword>
<keyword evidence="1" id="KW-0472">Membrane</keyword>
<evidence type="ECO:0000256" key="2">
    <source>
        <dbReference type="SAM" id="SignalP"/>
    </source>
</evidence>
<dbReference type="InterPro" id="IPR011110">
    <property type="entry name" value="Reg_prop"/>
</dbReference>
<evidence type="ECO:0000259" key="4">
    <source>
        <dbReference type="Pfam" id="PF07495"/>
    </source>
</evidence>
<feature type="signal peptide" evidence="2">
    <location>
        <begin position="1"/>
        <end position="28"/>
    </location>
</feature>
<dbReference type="PANTHER" id="PTHR34220:SF7">
    <property type="entry name" value="SENSOR HISTIDINE KINASE YPDA"/>
    <property type="match status" value="1"/>
</dbReference>
<reference evidence="5 6" key="1">
    <citation type="submission" date="2016-08" db="EMBL/GenBank/DDBJ databases">
        <authorList>
            <person name="Seilhamer J.J."/>
        </authorList>
    </citation>
    <scope>NUCLEOTIDE SEQUENCE [LARGE SCALE GENOMIC DNA]</scope>
    <source>
        <strain evidence="5 6">DX4</strain>
    </source>
</reference>
<evidence type="ECO:0000256" key="1">
    <source>
        <dbReference type="SAM" id="Phobius"/>
    </source>
</evidence>
<dbReference type="PANTHER" id="PTHR34220">
    <property type="entry name" value="SENSOR HISTIDINE KINASE YPDA"/>
    <property type="match status" value="1"/>
</dbReference>
<keyword evidence="2" id="KW-0732">Signal</keyword>
<dbReference type="GO" id="GO:0000155">
    <property type="term" value="F:phosphorelay sensor kinase activity"/>
    <property type="evidence" value="ECO:0007669"/>
    <property type="project" value="InterPro"/>
</dbReference>
<dbReference type="InterPro" id="IPR036890">
    <property type="entry name" value="HATPase_C_sf"/>
</dbReference>